<evidence type="ECO:0000313" key="2">
    <source>
        <dbReference type="EMBL" id="SFF57392.1"/>
    </source>
</evidence>
<evidence type="ECO:0000259" key="1">
    <source>
        <dbReference type="PROSITE" id="PS51819"/>
    </source>
</evidence>
<dbReference type="GO" id="GO:0051213">
    <property type="term" value="F:dioxygenase activity"/>
    <property type="evidence" value="ECO:0007669"/>
    <property type="project" value="UniProtKB-KW"/>
</dbReference>
<dbReference type="InterPro" id="IPR037523">
    <property type="entry name" value="VOC_core"/>
</dbReference>
<name>A0A1I2JRJ0_9BACI</name>
<dbReference type="PROSITE" id="PS51819">
    <property type="entry name" value="VOC"/>
    <property type="match status" value="1"/>
</dbReference>
<dbReference type="RefSeq" id="WP_089749553.1">
    <property type="nucleotide sequence ID" value="NZ_FOOG01000002.1"/>
</dbReference>
<accession>A0A1I2JRJ0</accession>
<dbReference type="InterPro" id="IPR004360">
    <property type="entry name" value="Glyas_Fos-R_dOase_dom"/>
</dbReference>
<dbReference type="CDD" id="cd06587">
    <property type="entry name" value="VOC"/>
    <property type="match status" value="1"/>
</dbReference>
<keyword evidence="3" id="KW-1185">Reference proteome</keyword>
<keyword evidence="2" id="KW-0223">Dioxygenase</keyword>
<feature type="domain" description="VOC" evidence="1">
    <location>
        <begin position="4"/>
        <end position="114"/>
    </location>
</feature>
<dbReference type="Proteomes" id="UP000198897">
    <property type="component" value="Unassembled WGS sequence"/>
</dbReference>
<reference evidence="3" key="1">
    <citation type="submission" date="2016-10" db="EMBL/GenBank/DDBJ databases">
        <authorList>
            <person name="Varghese N."/>
            <person name="Submissions S."/>
        </authorList>
    </citation>
    <scope>NUCLEOTIDE SEQUENCE [LARGE SCALE GENOMIC DNA]</scope>
    <source>
        <strain evidence="3">FP5</strain>
    </source>
</reference>
<organism evidence="2 3">
    <name type="scientific">Halobacillus alkaliphilus</name>
    <dbReference type="NCBI Taxonomy" id="396056"/>
    <lineage>
        <taxon>Bacteria</taxon>
        <taxon>Bacillati</taxon>
        <taxon>Bacillota</taxon>
        <taxon>Bacilli</taxon>
        <taxon>Bacillales</taxon>
        <taxon>Bacillaceae</taxon>
        <taxon>Halobacillus</taxon>
    </lineage>
</organism>
<gene>
    <name evidence="2" type="ORF">SAMN05216353_10260</name>
</gene>
<proteinExistence type="predicted"/>
<dbReference type="SUPFAM" id="SSF54593">
    <property type="entry name" value="Glyoxalase/Bleomycin resistance protein/Dihydroxybiphenyl dioxygenase"/>
    <property type="match status" value="1"/>
</dbReference>
<dbReference type="Gene3D" id="3.10.180.10">
    <property type="entry name" value="2,3-Dihydroxybiphenyl 1,2-Dioxygenase, domain 1"/>
    <property type="match status" value="1"/>
</dbReference>
<dbReference type="Pfam" id="PF00903">
    <property type="entry name" value="Glyoxalase"/>
    <property type="match status" value="1"/>
</dbReference>
<sequence>MKNQVSSCFIHLVNFESTKEWYKDVLDFEVEVEGEGFLQFKMNGPSFILLQAQVKELTSLPYSPFLFETDDIGLTQKKLREKNVKVEEIENFGGQLYGCHFYDPEGNRLLVCTTG</sequence>
<dbReference type="AlphaFoldDB" id="A0A1I2JRJ0"/>
<dbReference type="OrthoDB" id="2184229at2"/>
<keyword evidence="2" id="KW-0560">Oxidoreductase</keyword>
<dbReference type="EMBL" id="FOOG01000002">
    <property type="protein sequence ID" value="SFF57392.1"/>
    <property type="molecule type" value="Genomic_DNA"/>
</dbReference>
<dbReference type="InterPro" id="IPR029068">
    <property type="entry name" value="Glyas_Bleomycin-R_OHBP_Dase"/>
</dbReference>
<protein>
    <submittedName>
        <fullName evidence="2">Glyoxalase/Bleomycin resistance protein/Dioxygenase superfamily protein</fullName>
    </submittedName>
</protein>
<evidence type="ECO:0000313" key="3">
    <source>
        <dbReference type="Proteomes" id="UP000198897"/>
    </source>
</evidence>